<dbReference type="InterPro" id="IPR002252">
    <property type="entry name" value="Glyco_hydro_36"/>
</dbReference>
<evidence type="ECO:0000256" key="2">
    <source>
        <dbReference type="ARBA" id="ARBA00023295"/>
    </source>
</evidence>
<evidence type="ECO:0000256" key="3">
    <source>
        <dbReference type="SAM" id="MobiDB-lite"/>
    </source>
</evidence>
<name>A0ABQ6JN15_9ACTN</name>
<keyword evidence="1" id="KW-0378">Hydrolase</keyword>
<keyword evidence="5" id="KW-1185">Reference proteome</keyword>
<dbReference type="InterPro" id="IPR013785">
    <property type="entry name" value="Aldolase_TIM"/>
</dbReference>
<evidence type="ECO:0000313" key="4">
    <source>
        <dbReference type="EMBL" id="GMA88232.1"/>
    </source>
</evidence>
<dbReference type="PANTHER" id="PTHR43053">
    <property type="entry name" value="GLYCOSIDASE FAMILY 31"/>
    <property type="match status" value="1"/>
</dbReference>
<dbReference type="PANTHER" id="PTHR43053:SF3">
    <property type="entry name" value="ALPHA-GALACTOSIDASE C-RELATED"/>
    <property type="match status" value="1"/>
</dbReference>
<dbReference type="InterPro" id="IPR050985">
    <property type="entry name" value="Alpha-glycosidase_related"/>
</dbReference>
<evidence type="ECO:0000313" key="5">
    <source>
        <dbReference type="Proteomes" id="UP001157017"/>
    </source>
</evidence>
<feature type="compositionally biased region" description="Basic and acidic residues" evidence="3">
    <location>
        <begin position="189"/>
        <end position="206"/>
    </location>
</feature>
<evidence type="ECO:0008006" key="6">
    <source>
        <dbReference type="Google" id="ProtNLM"/>
    </source>
</evidence>
<comment type="caution">
    <text evidence="4">The sequence shown here is derived from an EMBL/GenBank/DDBJ whole genome shotgun (WGS) entry which is preliminary data.</text>
</comment>
<protein>
    <recommendedName>
        <fullName evidence="6">Glycosyl hydrolase family 36 N-terminal domain-containing protein</fullName>
    </recommendedName>
</protein>
<dbReference type="EMBL" id="BSUZ01000001">
    <property type="protein sequence ID" value="GMA88232.1"/>
    <property type="molecule type" value="Genomic_DNA"/>
</dbReference>
<dbReference type="Proteomes" id="UP001157017">
    <property type="component" value="Unassembled WGS sequence"/>
</dbReference>
<reference evidence="5" key="1">
    <citation type="journal article" date="2019" name="Int. J. Syst. Evol. Microbiol.">
        <title>The Global Catalogue of Microorganisms (GCM) 10K type strain sequencing project: providing services to taxonomists for standard genome sequencing and annotation.</title>
        <authorList>
            <consortium name="The Broad Institute Genomics Platform"/>
            <consortium name="The Broad Institute Genome Sequencing Center for Infectious Disease"/>
            <person name="Wu L."/>
            <person name="Ma J."/>
        </authorList>
    </citation>
    <scope>NUCLEOTIDE SEQUENCE [LARGE SCALE GENOMIC DNA]</scope>
    <source>
        <strain evidence="5">NBRC 108730</strain>
    </source>
</reference>
<proteinExistence type="predicted"/>
<dbReference type="Gene3D" id="3.20.20.70">
    <property type="entry name" value="Aldolase class I"/>
    <property type="match status" value="1"/>
</dbReference>
<dbReference type="CDD" id="cd14791">
    <property type="entry name" value="GH36"/>
    <property type="match status" value="1"/>
</dbReference>
<feature type="compositionally biased region" description="Basic residues" evidence="3">
    <location>
        <begin position="166"/>
        <end position="188"/>
    </location>
</feature>
<feature type="compositionally biased region" description="Low complexity" evidence="3">
    <location>
        <begin position="145"/>
        <end position="154"/>
    </location>
</feature>
<dbReference type="SUPFAM" id="SSF51445">
    <property type="entry name" value="(Trans)glycosidases"/>
    <property type="match status" value="1"/>
</dbReference>
<accession>A0ABQ6JN15</accession>
<organism evidence="4 5">
    <name type="scientific">Angustibacter aerolatus</name>
    <dbReference type="NCBI Taxonomy" id="1162965"/>
    <lineage>
        <taxon>Bacteria</taxon>
        <taxon>Bacillati</taxon>
        <taxon>Actinomycetota</taxon>
        <taxon>Actinomycetes</taxon>
        <taxon>Kineosporiales</taxon>
        <taxon>Kineosporiaceae</taxon>
    </lineage>
</organism>
<dbReference type="InterPro" id="IPR017853">
    <property type="entry name" value="GH"/>
</dbReference>
<sequence>MLDDGWFGSRRDDTSGLGDWTVSPEMWPDGLNPLFDRVRDLGMQVGLWVEPEMVNLDSDLVRAHPDWLLSAPDRLPLVWRNQHVLDVARPEASAHLLERLSALVSEPRHRLPQVGHEPRPARGRAPGARRAVPARRPRPDHGGLPAARGAARAAPRARDRVVRVGRSPHRPRRARAHRPGVGVRHQRRDRAAGDPALDRADPAARA</sequence>
<gene>
    <name evidence="4" type="ORF">GCM10025868_34820</name>
</gene>
<keyword evidence="2" id="KW-0326">Glycosidase</keyword>
<feature type="region of interest" description="Disordered" evidence="3">
    <location>
        <begin position="108"/>
        <end position="206"/>
    </location>
</feature>
<dbReference type="Pfam" id="PF02065">
    <property type="entry name" value="Melibiase"/>
    <property type="match status" value="1"/>
</dbReference>
<evidence type="ECO:0000256" key="1">
    <source>
        <dbReference type="ARBA" id="ARBA00022801"/>
    </source>
</evidence>